<evidence type="ECO:0000313" key="3">
    <source>
        <dbReference type="WBParaSite" id="HPBE_0002155701-mRNA-1"/>
    </source>
</evidence>
<name>A0A183GGG5_HELPZ</name>
<reference evidence="3" key="2">
    <citation type="submission" date="2019-09" db="UniProtKB">
        <authorList>
            <consortium name="WormBaseParasite"/>
        </authorList>
    </citation>
    <scope>IDENTIFICATION</scope>
</reference>
<dbReference type="Proteomes" id="UP000050761">
    <property type="component" value="Unassembled WGS sequence"/>
</dbReference>
<reference evidence="1 2" key="1">
    <citation type="submission" date="2018-11" db="EMBL/GenBank/DDBJ databases">
        <authorList>
            <consortium name="Pathogen Informatics"/>
        </authorList>
    </citation>
    <scope>NUCLEOTIDE SEQUENCE [LARGE SCALE GENOMIC DNA]</scope>
</reference>
<protein>
    <submittedName>
        <fullName evidence="3">Unspecified product</fullName>
    </submittedName>
</protein>
<accession>A0A183GGG5</accession>
<sequence length="70" mass="7856">MSAARPHGVRHQQLTTYALPHCYPSDVTQRHHATAHRAYEEVDFITFDTSDVGTAETLKQTNSETDVSVQ</sequence>
<dbReference type="AlphaFoldDB" id="A0A183GGG5"/>
<keyword evidence="2" id="KW-1185">Reference proteome</keyword>
<dbReference type="EMBL" id="UZAH01033118">
    <property type="protein sequence ID" value="VDP26413.1"/>
    <property type="molecule type" value="Genomic_DNA"/>
</dbReference>
<organism evidence="2 3">
    <name type="scientific">Heligmosomoides polygyrus</name>
    <name type="common">Parasitic roundworm</name>
    <dbReference type="NCBI Taxonomy" id="6339"/>
    <lineage>
        <taxon>Eukaryota</taxon>
        <taxon>Metazoa</taxon>
        <taxon>Ecdysozoa</taxon>
        <taxon>Nematoda</taxon>
        <taxon>Chromadorea</taxon>
        <taxon>Rhabditida</taxon>
        <taxon>Rhabditina</taxon>
        <taxon>Rhabditomorpha</taxon>
        <taxon>Strongyloidea</taxon>
        <taxon>Heligmosomidae</taxon>
        <taxon>Heligmosomoides</taxon>
    </lineage>
</organism>
<dbReference type="WBParaSite" id="HPBE_0002155701-mRNA-1">
    <property type="protein sequence ID" value="HPBE_0002155701-mRNA-1"/>
    <property type="gene ID" value="HPBE_0002155701"/>
</dbReference>
<gene>
    <name evidence="1" type="ORF">HPBE_LOCUS21556</name>
</gene>
<evidence type="ECO:0000313" key="2">
    <source>
        <dbReference type="Proteomes" id="UP000050761"/>
    </source>
</evidence>
<proteinExistence type="predicted"/>
<evidence type="ECO:0000313" key="1">
    <source>
        <dbReference type="EMBL" id="VDP26413.1"/>
    </source>
</evidence>
<accession>A0A3P8FVY6</accession>